<gene>
    <name evidence="2" type="ORF">SLS58_000532</name>
</gene>
<name>A0ABR3U3R3_9PEZI</name>
<protein>
    <recommendedName>
        <fullName evidence="4">Pal1 cell morphology</fullName>
    </recommendedName>
</protein>
<dbReference type="PANTHER" id="PTHR28307:SF1">
    <property type="entry name" value="PAL1 CELL MORPHOLOGY PROTEIN"/>
    <property type="match status" value="1"/>
</dbReference>
<dbReference type="EMBL" id="JAKEKT020000002">
    <property type="protein sequence ID" value="KAL1651194.1"/>
    <property type="molecule type" value="Genomic_DNA"/>
</dbReference>
<evidence type="ECO:0000313" key="2">
    <source>
        <dbReference type="EMBL" id="KAL1651194.1"/>
    </source>
</evidence>
<feature type="compositionally biased region" description="Low complexity" evidence="1">
    <location>
        <begin position="156"/>
        <end position="165"/>
    </location>
</feature>
<dbReference type="PANTHER" id="PTHR28307">
    <property type="entry name" value="PROTEIN PAL1"/>
    <property type="match status" value="1"/>
</dbReference>
<proteinExistence type="predicted"/>
<feature type="region of interest" description="Disordered" evidence="1">
    <location>
        <begin position="388"/>
        <end position="473"/>
    </location>
</feature>
<reference evidence="2 3" key="1">
    <citation type="journal article" date="2023" name="Plant Dis.">
        <title>First Report of Diplodia intermedia Causing Canker and Dieback Diseases on Apple Trees in Canada.</title>
        <authorList>
            <person name="Ellouze W."/>
            <person name="Ilyukhin E."/>
            <person name="Sulman M."/>
            <person name="Ali S."/>
        </authorList>
    </citation>
    <scope>NUCLEOTIDE SEQUENCE [LARGE SCALE GENOMIC DNA]</scope>
    <source>
        <strain evidence="2 3">M45-28</strain>
    </source>
</reference>
<dbReference type="Proteomes" id="UP001521184">
    <property type="component" value="Unassembled WGS sequence"/>
</dbReference>
<comment type="caution">
    <text evidence="2">The sequence shown here is derived from an EMBL/GenBank/DDBJ whole genome shotgun (WGS) entry which is preliminary data.</text>
</comment>
<dbReference type="InterPro" id="IPR013226">
    <property type="entry name" value="Pal1"/>
</dbReference>
<feature type="compositionally biased region" description="Basic residues" evidence="1">
    <location>
        <begin position="459"/>
        <end position="473"/>
    </location>
</feature>
<evidence type="ECO:0000256" key="1">
    <source>
        <dbReference type="SAM" id="MobiDB-lite"/>
    </source>
</evidence>
<feature type="compositionally biased region" description="Basic residues" evidence="1">
    <location>
        <begin position="249"/>
        <end position="259"/>
    </location>
</feature>
<feature type="region of interest" description="Disordered" evidence="1">
    <location>
        <begin position="89"/>
        <end position="265"/>
    </location>
</feature>
<dbReference type="Pfam" id="PF08316">
    <property type="entry name" value="Pal1"/>
    <property type="match status" value="1"/>
</dbReference>
<feature type="compositionally biased region" description="Polar residues" evidence="1">
    <location>
        <begin position="132"/>
        <end position="150"/>
    </location>
</feature>
<accession>A0ABR3U3R3</accession>
<sequence>MTQGLRPVYAYRSWAALSVLAVEQISSQMLASPQSPAARSHLHPSVSLIAGPTRHQFLIRELIQFSNLSKMEPNKADAKAAHQYLIDPLIAPDPSDETGPGSHFRSTFGAQPSDVSMPPPPPYSPPKEARVQSRQSTGGSTNPFRKTSVGSKDGSRVSSHRMSSSGYPTPPSSASPGRSSFPHRESAFASYNTSPRSRRSSHGSHPSSSPRTAEIQGRPRRSSSLRERYPGDKSVNPLDQLKREEKLARRSPHLNKRHLPGPDTIDRLDTINGKYHHEGPYDAALLARNTSWETSPLAALQDSNLEAIKATPQENLKDAVERHHPLDGVAVVPPGMTDRFGRRYDYEEGDDMMLHNGGNYKRWPGIEYHPNDIKGKGEPSYSIDEAMKKHKISRRSDGIEMQSRPRNRSDVGPQYNGPYPDPDGDGYVGEQRFNDWLTPDSGVSRSRSTGHKMTEGLKKRIGSIRRKHKERAA</sequence>
<evidence type="ECO:0000313" key="3">
    <source>
        <dbReference type="Proteomes" id="UP001521184"/>
    </source>
</evidence>
<keyword evidence="3" id="KW-1185">Reference proteome</keyword>
<evidence type="ECO:0008006" key="4">
    <source>
        <dbReference type="Google" id="ProtNLM"/>
    </source>
</evidence>
<organism evidence="2 3">
    <name type="scientific">Diplodia intermedia</name>
    <dbReference type="NCBI Taxonomy" id="856260"/>
    <lineage>
        <taxon>Eukaryota</taxon>
        <taxon>Fungi</taxon>
        <taxon>Dikarya</taxon>
        <taxon>Ascomycota</taxon>
        <taxon>Pezizomycotina</taxon>
        <taxon>Dothideomycetes</taxon>
        <taxon>Dothideomycetes incertae sedis</taxon>
        <taxon>Botryosphaeriales</taxon>
        <taxon>Botryosphaeriaceae</taxon>
        <taxon>Diplodia</taxon>
    </lineage>
</organism>